<comment type="cofactor">
    <cofactor evidence="1">
        <name>thiamine diphosphate</name>
        <dbReference type="ChEBI" id="CHEBI:58937"/>
    </cofactor>
</comment>
<name>A0A6J7EKE9_9ZZZZ</name>
<proteinExistence type="predicted"/>
<dbReference type="EMBL" id="CAFBLS010000177">
    <property type="protein sequence ID" value="CAB4881610.1"/>
    <property type="molecule type" value="Genomic_DNA"/>
</dbReference>
<evidence type="ECO:0000256" key="3">
    <source>
        <dbReference type="ARBA" id="ARBA00023052"/>
    </source>
</evidence>
<sequence>MTETAATGVIYGPREGYRDGLTRGLVLDLHRRMVRIRLFEESSGKLVETGDMPGFLHLYVGQEAVAAGVMSVLGDADQITSTHRGHGHAIAKGAEFRPMFAELYGKTTGYCKGRGGSMHIVDMSRGMLGANAIVGGGIPIAIGAGFASQYRGDGTVAATFFGDGASNIGAFHESINMAAVWDLPVIFVCENNGYAEFTAQSSHMKLEDIAERAASYGIPGVVVDGMDALAVRAVALDAVERAKSGAGPTLIEAKTYRYFDHQGIKGMRIPYRDPAEVEAWKERDAIKILEAIGTESGLASTEDFAAIWAETQADITDGIEFARNSPDPDPADILDDVYTV</sequence>
<dbReference type="PANTHER" id="PTHR11516">
    <property type="entry name" value="PYRUVATE DEHYDROGENASE E1 COMPONENT, ALPHA SUBUNIT BACTERIAL AND ORGANELLAR"/>
    <property type="match status" value="1"/>
</dbReference>
<evidence type="ECO:0000313" key="5">
    <source>
        <dbReference type="EMBL" id="CAB4881610.1"/>
    </source>
</evidence>
<feature type="domain" description="Dehydrogenase E1 component" evidence="4">
    <location>
        <begin position="31"/>
        <end position="330"/>
    </location>
</feature>
<evidence type="ECO:0000256" key="2">
    <source>
        <dbReference type="ARBA" id="ARBA00023002"/>
    </source>
</evidence>
<gene>
    <name evidence="5" type="ORF">UFOPK3402_01360</name>
</gene>
<organism evidence="5">
    <name type="scientific">freshwater metagenome</name>
    <dbReference type="NCBI Taxonomy" id="449393"/>
    <lineage>
        <taxon>unclassified sequences</taxon>
        <taxon>metagenomes</taxon>
        <taxon>ecological metagenomes</taxon>
    </lineage>
</organism>
<dbReference type="SUPFAM" id="SSF52518">
    <property type="entry name" value="Thiamin diphosphate-binding fold (THDP-binding)"/>
    <property type="match status" value="1"/>
</dbReference>
<dbReference type="PANTHER" id="PTHR11516:SF60">
    <property type="entry name" value="PYRUVATE DEHYDROGENASE E1 COMPONENT SUBUNIT ALPHA"/>
    <property type="match status" value="1"/>
</dbReference>
<dbReference type="InterPro" id="IPR001017">
    <property type="entry name" value="DH_E1"/>
</dbReference>
<dbReference type="GO" id="GO:0004739">
    <property type="term" value="F:pyruvate dehydrogenase (acetyl-transferring) activity"/>
    <property type="evidence" value="ECO:0007669"/>
    <property type="project" value="TreeGrafter"/>
</dbReference>
<dbReference type="AlphaFoldDB" id="A0A6J7EKE9"/>
<keyword evidence="3" id="KW-0786">Thiamine pyrophosphate</keyword>
<dbReference type="Gene3D" id="3.40.50.970">
    <property type="match status" value="1"/>
</dbReference>
<keyword evidence="2" id="KW-0560">Oxidoreductase</keyword>
<dbReference type="CDD" id="cd02000">
    <property type="entry name" value="TPP_E1_PDC_ADC_BCADC"/>
    <property type="match status" value="1"/>
</dbReference>
<dbReference type="InterPro" id="IPR029061">
    <property type="entry name" value="THDP-binding"/>
</dbReference>
<dbReference type="GO" id="GO:0006086">
    <property type="term" value="P:pyruvate decarboxylation to acetyl-CoA"/>
    <property type="evidence" value="ECO:0007669"/>
    <property type="project" value="TreeGrafter"/>
</dbReference>
<reference evidence="5" key="1">
    <citation type="submission" date="2020-05" db="EMBL/GenBank/DDBJ databases">
        <authorList>
            <person name="Chiriac C."/>
            <person name="Salcher M."/>
            <person name="Ghai R."/>
            <person name="Kavagutti S V."/>
        </authorList>
    </citation>
    <scope>NUCLEOTIDE SEQUENCE</scope>
</reference>
<dbReference type="InterPro" id="IPR050642">
    <property type="entry name" value="PDH_E1_Alpha_Subunit"/>
</dbReference>
<evidence type="ECO:0000256" key="1">
    <source>
        <dbReference type="ARBA" id="ARBA00001964"/>
    </source>
</evidence>
<protein>
    <submittedName>
        <fullName evidence="5">Unannotated protein</fullName>
    </submittedName>
</protein>
<dbReference type="Pfam" id="PF00676">
    <property type="entry name" value="E1_dh"/>
    <property type="match status" value="1"/>
</dbReference>
<evidence type="ECO:0000259" key="4">
    <source>
        <dbReference type="Pfam" id="PF00676"/>
    </source>
</evidence>
<accession>A0A6J7EKE9</accession>